<keyword evidence="9" id="KW-0735">Signal-anchor</keyword>
<evidence type="ECO:0000256" key="7">
    <source>
        <dbReference type="ARBA" id="ARBA00022692"/>
    </source>
</evidence>
<comment type="similarity">
    <text evidence="3">Belongs to the glycosyltransferase 2 family.</text>
</comment>
<name>A0A4P6XP32_9ASCO</name>
<evidence type="ECO:0000256" key="14">
    <source>
        <dbReference type="SAM" id="Phobius"/>
    </source>
</evidence>
<evidence type="ECO:0000256" key="2">
    <source>
        <dbReference type="ARBA" id="ARBA00004922"/>
    </source>
</evidence>
<proteinExistence type="inferred from homology"/>
<evidence type="ECO:0000256" key="10">
    <source>
        <dbReference type="ARBA" id="ARBA00022989"/>
    </source>
</evidence>
<keyword evidence="8" id="KW-0256">Endoplasmic reticulum</keyword>
<dbReference type="GO" id="GO:0004581">
    <property type="term" value="F:dolichyl-phosphate beta-glucosyltransferase activity"/>
    <property type="evidence" value="ECO:0007669"/>
    <property type="project" value="UniProtKB-EC"/>
</dbReference>
<dbReference type="Proteomes" id="UP000292447">
    <property type="component" value="Chromosome II"/>
</dbReference>
<evidence type="ECO:0000256" key="6">
    <source>
        <dbReference type="ARBA" id="ARBA00022679"/>
    </source>
</evidence>
<feature type="domain" description="Glycosyltransferase 2-like" evidence="15">
    <location>
        <begin position="68"/>
        <end position="241"/>
    </location>
</feature>
<dbReference type="GO" id="GO:0006487">
    <property type="term" value="P:protein N-linked glycosylation"/>
    <property type="evidence" value="ECO:0007669"/>
    <property type="project" value="TreeGrafter"/>
</dbReference>
<dbReference type="InterPro" id="IPR029044">
    <property type="entry name" value="Nucleotide-diphossugar_trans"/>
</dbReference>
<comment type="subcellular location">
    <subcellularLocation>
        <location evidence="1">Endoplasmic reticulum membrane</location>
        <topology evidence="1">Single-pass membrane protein</topology>
    </subcellularLocation>
</comment>
<evidence type="ECO:0000256" key="8">
    <source>
        <dbReference type="ARBA" id="ARBA00022824"/>
    </source>
</evidence>
<protein>
    <recommendedName>
        <fullName evidence="4">dolichyl-phosphate beta-glucosyltransferase</fullName>
        <ecNumber evidence="4">2.4.1.117</ecNumber>
    </recommendedName>
</protein>
<dbReference type="InterPro" id="IPR035518">
    <property type="entry name" value="DPG_synthase"/>
</dbReference>
<keyword evidence="10 14" id="KW-1133">Transmembrane helix</keyword>
<gene>
    <name evidence="16" type="primary">MPUL0B06360</name>
    <name evidence="16" type="ORF">METSCH_B06360</name>
</gene>
<evidence type="ECO:0000256" key="5">
    <source>
        <dbReference type="ARBA" id="ARBA00022676"/>
    </source>
</evidence>
<comment type="catalytic activity">
    <reaction evidence="12">
        <text>a di-trans,poly-cis-dolichyl phosphate + UDP-alpha-D-glucose = a di-trans,poly-cis-dolichyl beta-D-glucosyl phosphate + UDP</text>
        <dbReference type="Rhea" id="RHEA:15401"/>
        <dbReference type="Rhea" id="RHEA-COMP:19498"/>
        <dbReference type="Rhea" id="RHEA-COMP:19502"/>
        <dbReference type="ChEBI" id="CHEBI:57525"/>
        <dbReference type="ChEBI" id="CHEBI:57683"/>
        <dbReference type="ChEBI" id="CHEBI:58223"/>
        <dbReference type="ChEBI" id="CHEBI:58885"/>
        <dbReference type="EC" id="2.4.1.117"/>
    </reaction>
    <physiologicalReaction direction="left-to-right" evidence="12">
        <dbReference type="Rhea" id="RHEA:15402"/>
    </physiologicalReaction>
</comment>
<reference evidence="17" key="1">
    <citation type="submission" date="2019-03" db="EMBL/GenBank/DDBJ databases">
        <title>Snf2 controls pulcherriminic acid biosynthesis and connects pigmentation and antifungal activity of the yeast Metschnikowia pulcherrima.</title>
        <authorList>
            <person name="Gore-Lloyd D."/>
            <person name="Sumann I."/>
            <person name="Brachmann A.O."/>
            <person name="Schneeberger K."/>
            <person name="Ortiz-Merino R.A."/>
            <person name="Moreno-Beltran M."/>
            <person name="Schlaefli M."/>
            <person name="Kirner P."/>
            <person name="Santos Kron A."/>
            <person name="Wolfe K.H."/>
            <person name="Piel J."/>
            <person name="Ahrens C.H."/>
            <person name="Henk D."/>
            <person name="Freimoser F.M."/>
        </authorList>
    </citation>
    <scope>NUCLEOTIDE SEQUENCE [LARGE SCALE GENOMIC DNA]</scope>
    <source>
        <strain evidence="17">APC 1.2</strain>
    </source>
</reference>
<dbReference type="InterPro" id="IPR001173">
    <property type="entry name" value="Glyco_trans_2-like"/>
</dbReference>
<feature type="transmembrane region" description="Helical" evidence="14">
    <location>
        <begin position="204"/>
        <end position="223"/>
    </location>
</feature>
<organism evidence="16 17">
    <name type="scientific">Metschnikowia aff. pulcherrima</name>
    <dbReference type="NCBI Taxonomy" id="2163413"/>
    <lineage>
        <taxon>Eukaryota</taxon>
        <taxon>Fungi</taxon>
        <taxon>Dikarya</taxon>
        <taxon>Ascomycota</taxon>
        <taxon>Saccharomycotina</taxon>
        <taxon>Pichiomycetes</taxon>
        <taxon>Metschnikowiaceae</taxon>
        <taxon>Metschnikowia</taxon>
    </lineage>
</organism>
<dbReference type="CDD" id="cd04188">
    <property type="entry name" value="DPG_synthase"/>
    <property type="match status" value="1"/>
</dbReference>
<evidence type="ECO:0000313" key="17">
    <source>
        <dbReference type="Proteomes" id="UP000292447"/>
    </source>
</evidence>
<dbReference type="STRING" id="2163413.A0A4P6XP32"/>
<feature type="transmembrane region" description="Helical" evidence="14">
    <location>
        <begin position="291"/>
        <end position="312"/>
    </location>
</feature>
<evidence type="ECO:0000256" key="1">
    <source>
        <dbReference type="ARBA" id="ARBA00004389"/>
    </source>
</evidence>
<keyword evidence="5" id="KW-0328">Glycosyltransferase</keyword>
<dbReference type="SUPFAM" id="SSF53448">
    <property type="entry name" value="Nucleotide-diphospho-sugar transferases"/>
    <property type="match status" value="1"/>
</dbReference>
<evidence type="ECO:0000256" key="4">
    <source>
        <dbReference type="ARBA" id="ARBA00012583"/>
    </source>
</evidence>
<dbReference type="Gene3D" id="3.90.550.10">
    <property type="entry name" value="Spore Coat Polysaccharide Biosynthesis Protein SpsA, Chain A"/>
    <property type="match status" value="1"/>
</dbReference>
<dbReference type="GO" id="GO:0005789">
    <property type="term" value="C:endoplasmic reticulum membrane"/>
    <property type="evidence" value="ECO:0007669"/>
    <property type="project" value="UniProtKB-SubCell"/>
</dbReference>
<evidence type="ECO:0000256" key="3">
    <source>
        <dbReference type="ARBA" id="ARBA00006739"/>
    </source>
</evidence>
<evidence type="ECO:0000256" key="9">
    <source>
        <dbReference type="ARBA" id="ARBA00022968"/>
    </source>
</evidence>
<dbReference type="Pfam" id="PF00535">
    <property type="entry name" value="Glycos_transf_2"/>
    <property type="match status" value="1"/>
</dbReference>
<feature type="transmembrane region" description="Helical" evidence="14">
    <location>
        <begin position="6"/>
        <end position="24"/>
    </location>
</feature>
<evidence type="ECO:0000313" key="16">
    <source>
        <dbReference type="EMBL" id="QBM87434.1"/>
    </source>
</evidence>
<keyword evidence="11 14" id="KW-0472">Membrane</keyword>
<evidence type="ECO:0000256" key="11">
    <source>
        <dbReference type="ARBA" id="ARBA00023136"/>
    </source>
</evidence>
<keyword evidence="6 16" id="KW-0808">Transferase</keyword>
<comment type="pathway">
    <text evidence="2">Protein modification; protein glycosylation.</text>
</comment>
<dbReference type="AlphaFoldDB" id="A0A4P6XP32"/>
<keyword evidence="17" id="KW-1185">Reference proteome</keyword>
<evidence type="ECO:0000259" key="15">
    <source>
        <dbReference type="Pfam" id="PF00535"/>
    </source>
</evidence>
<dbReference type="PANTHER" id="PTHR10859:SF91">
    <property type="entry name" value="DOLICHYL-PHOSPHATE BETA-GLUCOSYLTRANSFERASE"/>
    <property type="match status" value="1"/>
</dbReference>
<keyword evidence="7 14" id="KW-0812">Transmembrane</keyword>
<accession>A0A4P6XP32</accession>
<dbReference type="EC" id="2.4.1.117" evidence="4"/>
<feature type="region of interest" description="Disordered" evidence="13">
    <location>
        <begin position="35"/>
        <end position="58"/>
    </location>
</feature>
<evidence type="ECO:0000256" key="13">
    <source>
        <dbReference type="SAM" id="MobiDB-lite"/>
    </source>
</evidence>
<dbReference type="EMBL" id="CP034457">
    <property type="protein sequence ID" value="QBM87434.1"/>
    <property type="molecule type" value="Genomic_DNA"/>
</dbReference>
<evidence type="ECO:0000256" key="12">
    <source>
        <dbReference type="ARBA" id="ARBA00045097"/>
    </source>
</evidence>
<dbReference type="PANTHER" id="PTHR10859">
    <property type="entry name" value="GLYCOSYL TRANSFERASE"/>
    <property type="match status" value="1"/>
</dbReference>
<sequence>MSATSIFQLAGTLLALFFGMLLFLKHYPRVETESETKYKTNDGQGAVHELPPRLTPEKETAEPNLEISVVVPSYNEKNRLSKMLDESVAFLELEYRGKYEILIVDDASHDGTGEFALREAQRLDLAPHVMKVVTLVENRGKGGAVTHGVLHAQGKYLLFADADGATRFSDVSKLLADIVPKNGPAVAIGSRAHMMDTDAVVKRLFVRNLLMYALHTLVFVFGIRHVQDTQCGFKMFNRESAQMIFPHMHTERWIFDVEILLLAELQKIPIGEIAVNWQEIDGSKVDLAKDLIQMAIDLVVTRLAYVIGIYGIDECGKARKKRVKQ</sequence>